<dbReference type="EMBL" id="JAYWTM010000027">
    <property type="protein sequence ID" value="MEC5344770.1"/>
    <property type="molecule type" value="Genomic_DNA"/>
</dbReference>
<dbReference type="InterPro" id="IPR002201">
    <property type="entry name" value="Glyco_trans_9"/>
</dbReference>
<dbReference type="Proteomes" id="UP001309705">
    <property type="component" value="Unassembled WGS sequence"/>
</dbReference>
<dbReference type="PANTHER" id="PTHR30160">
    <property type="entry name" value="TETRAACYLDISACCHARIDE 4'-KINASE-RELATED"/>
    <property type="match status" value="1"/>
</dbReference>
<evidence type="ECO:0000256" key="2">
    <source>
        <dbReference type="ARBA" id="ARBA00022679"/>
    </source>
</evidence>
<sequence>MFDKLRQLNRARNLKTKKLKLRLKNKLLAVQIKNRKEKIALPEIKNICILLFNIGIGDSIIATGFIRELSKHGYNISVFINPKTAFLFEKNPYVQHIYFVEGKFSLIDKKIPPFDLLIDPYSRMDDHFRYAYLKVMRKLTYKYAIGFNVKDLEIYNENIVFTDKAIHLTDVYRKILESIHINDANLSYEFNIPENHLAQAKDYLSHYHDKTIISFNPFASCDVRSFTLPQINELLNKLSAIDDVIVIIIGEEHKTAELAASDKIIHNPFKSFFGASAIMSLSDIIISVETAMVHVSNALDKELVSIYSSEILDGFESNFLFAPHYDKAVQLIAPDKNAANMDMTLVYNEVMEKIHSHQAQKP</sequence>
<keyword evidence="2" id="KW-0808">Transferase</keyword>
<dbReference type="SUPFAM" id="SSF53756">
    <property type="entry name" value="UDP-Glycosyltransferase/glycogen phosphorylase"/>
    <property type="match status" value="1"/>
</dbReference>
<protein>
    <submittedName>
        <fullName evidence="3">Glycosyltransferase family 9 protein</fullName>
    </submittedName>
</protein>
<gene>
    <name evidence="3" type="ORF">VSX58_19435</name>
</gene>
<keyword evidence="4" id="KW-1185">Reference proteome</keyword>
<evidence type="ECO:0000313" key="4">
    <source>
        <dbReference type="Proteomes" id="UP001309705"/>
    </source>
</evidence>
<evidence type="ECO:0000313" key="3">
    <source>
        <dbReference type="EMBL" id="MEC5344770.1"/>
    </source>
</evidence>
<dbReference type="RefSeq" id="WP_327619538.1">
    <property type="nucleotide sequence ID" value="NZ_JAYWTM010000027.1"/>
</dbReference>
<dbReference type="Pfam" id="PF01075">
    <property type="entry name" value="Glyco_transf_9"/>
    <property type="match status" value="1"/>
</dbReference>
<dbReference type="Gene3D" id="3.40.50.2000">
    <property type="entry name" value="Glycogen Phosphorylase B"/>
    <property type="match status" value="2"/>
</dbReference>
<comment type="caution">
    <text evidence="3">The sequence shown here is derived from an EMBL/GenBank/DDBJ whole genome shotgun (WGS) entry which is preliminary data.</text>
</comment>
<keyword evidence="1" id="KW-0328">Glycosyltransferase</keyword>
<accession>A0ABU6JVZ5</accession>
<proteinExistence type="predicted"/>
<evidence type="ECO:0000256" key="1">
    <source>
        <dbReference type="ARBA" id="ARBA00022676"/>
    </source>
</evidence>
<reference evidence="3 4" key="1">
    <citation type="journal article" date="2017" name="Int. J. Syst. Evol. Microbiol.">
        <title>Brenneria populi subsp. brevivirga subsp. nov. isolated from symptomatic bark of Populus x euramericana canker, and description of Brenneria populi subsp. populi subsp. nov.</title>
        <authorList>
            <person name="Zheng M.H."/>
            <person name="Piao C.G."/>
            <person name="Xue H."/>
            <person name="Guo M.W."/>
            <person name="Li Y."/>
        </authorList>
    </citation>
    <scope>NUCLEOTIDE SEQUENCE [LARGE SCALE GENOMIC DNA]</scope>
    <source>
        <strain evidence="3 4">D9-5</strain>
    </source>
</reference>
<organism evidence="3 4">
    <name type="scientific">Brenneria populi</name>
    <dbReference type="NCBI Taxonomy" id="1505588"/>
    <lineage>
        <taxon>Bacteria</taxon>
        <taxon>Pseudomonadati</taxon>
        <taxon>Pseudomonadota</taxon>
        <taxon>Gammaproteobacteria</taxon>
        <taxon>Enterobacterales</taxon>
        <taxon>Pectobacteriaceae</taxon>
        <taxon>Brenneria</taxon>
    </lineage>
</organism>
<name>A0ABU6JVZ5_9GAMM</name>
<dbReference type="InterPro" id="IPR051199">
    <property type="entry name" value="LPS_LOS_Heptosyltrfase"/>
</dbReference>